<dbReference type="EMBL" id="CAKOGL010000006">
    <property type="protein sequence ID" value="CAH2087650.1"/>
    <property type="molecule type" value="Genomic_DNA"/>
</dbReference>
<sequence>MLYIGNFKYSTAQNSTPQNSTAQHSATLCSAVQHIAVQCSKAQYSAVQRNTVQNSAAQLSKSQRSAAQLRKANQNNEHGARESGAGGAGGAAPARAAFHYTTVPLDSAGHTSTIRHSTPQSLAINNTLARPPRAFGPAAMLTPRAARPSLIILLRYLNTLRYYVR</sequence>
<evidence type="ECO:0000313" key="2">
    <source>
        <dbReference type="EMBL" id="CAH2087650.1"/>
    </source>
</evidence>
<protein>
    <submittedName>
        <fullName evidence="2">Uncharacterized protein</fullName>
    </submittedName>
</protein>
<proteinExistence type="predicted"/>
<feature type="compositionally biased region" description="Polar residues" evidence="1">
    <location>
        <begin position="55"/>
        <end position="77"/>
    </location>
</feature>
<evidence type="ECO:0000313" key="3">
    <source>
        <dbReference type="Proteomes" id="UP001153954"/>
    </source>
</evidence>
<dbReference type="Proteomes" id="UP001153954">
    <property type="component" value="Unassembled WGS sequence"/>
</dbReference>
<evidence type="ECO:0000256" key="1">
    <source>
        <dbReference type="SAM" id="MobiDB-lite"/>
    </source>
</evidence>
<gene>
    <name evidence="2" type="ORF">EEDITHA_LOCUS3892</name>
</gene>
<accession>A0AAU9TSX7</accession>
<dbReference type="AlphaFoldDB" id="A0AAU9TSX7"/>
<reference evidence="2" key="1">
    <citation type="submission" date="2022-03" db="EMBL/GenBank/DDBJ databases">
        <authorList>
            <person name="Tunstrom K."/>
        </authorList>
    </citation>
    <scope>NUCLEOTIDE SEQUENCE</scope>
</reference>
<comment type="caution">
    <text evidence="2">The sequence shown here is derived from an EMBL/GenBank/DDBJ whole genome shotgun (WGS) entry which is preliminary data.</text>
</comment>
<keyword evidence="3" id="KW-1185">Reference proteome</keyword>
<feature type="region of interest" description="Disordered" evidence="1">
    <location>
        <begin position="55"/>
        <end position="92"/>
    </location>
</feature>
<name>A0AAU9TSX7_EUPED</name>
<organism evidence="2 3">
    <name type="scientific">Euphydryas editha</name>
    <name type="common">Edith's checkerspot</name>
    <dbReference type="NCBI Taxonomy" id="104508"/>
    <lineage>
        <taxon>Eukaryota</taxon>
        <taxon>Metazoa</taxon>
        <taxon>Ecdysozoa</taxon>
        <taxon>Arthropoda</taxon>
        <taxon>Hexapoda</taxon>
        <taxon>Insecta</taxon>
        <taxon>Pterygota</taxon>
        <taxon>Neoptera</taxon>
        <taxon>Endopterygota</taxon>
        <taxon>Lepidoptera</taxon>
        <taxon>Glossata</taxon>
        <taxon>Ditrysia</taxon>
        <taxon>Papilionoidea</taxon>
        <taxon>Nymphalidae</taxon>
        <taxon>Nymphalinae</taxon>
        <taxon>Euphydryas</taxon>
    </lineage>
</organism>